<dbReference type="AlphaFoldDB" id="A0A1J7J4L5"/>
<dbReference type="InParanoid" id="A0A1J7J4L5"/>
<dbReference type="Proteomes" id="UP000182658">
    <property type="component" value="Unassembled WGS sequence"/>
</dbReference>
<dbReference type="OrthoDB" id="2386090at2759"/>
<keyword evidence="1" id="KW-0472">Membrane</keyword>
<keyword evidence="3" id="KW-1185">Reference proteome</keyword>
<keyword evidence="1" id="KW-0812">Transmembrane</keyword>
<name>A0A1J7J4L5_9PEZI</name>
<evidence type="ECO:0000256" key="1">
    <source>
        <dbReference type="SAM" id="Phobius"/>
    </source>
</evidence>
<keyword evidence="1" id="KW-1133">Transmembrane helix</keyword>
<feature type="transmembrane region" description="Helical" evidence="1">
    <location>
        <begin position="86"/>
        <end position="110"/>
    </location>
</feature>
<dbReference type="EMBL" id="KV875105">
    <property type="protein sequence ID" value="OIW24092.1"/>
    <property type="molecule type" value="Genomic_DNA"/>
</dbReference>
<sequence>MSLRLILVRTSVRPSRPGAGILSSSILTLNGRQSRPILKTLHEAVRLSIRRASTAQPAAKPTPPGRKYAYPEHLVIYHAGTGRTTFLACLKLTTIFIFVFFGLVVTPAYVKSDHPLWQAGGVFLCGLIPLLTVAYTTSPFVTNIHIKLPVFARQSRVLLERWAKSGIPASTPLQITTMSFIGKPRVSSLTVGDLVPVRQRLGLVNYLRGDVEEENARRKWYMFRAVGKFNVTPGGGKRVNSGFVWGVVEGQVAGREVAEGAANGGR</sequence>
<evidence type="ECO:0000313" key="2">
    <source>
        <dbReference type="EMBL" id="OIW24092.1"/>
    </source>
</evidence>
<evidence type="ECO:0000313" key="3">
    <source>
        <dbReference type="Proteomes" id="UP000182658"/>
    </source>
</evidence>
<gene>
    <name evidence="2" type="ORF">CONLIGDRAFT_624444</name>
</gene>
<organism evidence="2 3">
    <name type="scientific">Coniochaeta ligniaria NRRL 30616</name>
    <dbReference type="NCBI Taxonomy" id="1408157"/>
    <lineage>
        <taxon>Eukaryota</taxon>
        <taxon>Fungi</taxon>
        <taxon>Dikarya</taxon>
        <taxon>Ascomycota</taxon>
        <taxon>Pezizomycotina</taxon>
        <taxon>Sordariomycetes</taxon>
        <taxon>Sordariomycetidae</taxon>
        <taxon>Coniochaetales</taxon>
        <taxon>Coniochaetaceae</taxon>
        <taxon>Coniochaeta</taxon>
    </lineage>
</organism>
<proteinExistence type="predicted"/>
<protein>
    <submittedName>
        <fullName evidence="2">Uncharacterized protein</fullName>
    </submittedName>
</protein>
<accession>A0A1J7J4L5</accession>
<reference evidence="2 3" key="1">
    <citation type="submission" date="2016-10" db="EMBL/GenBank/DDBJ databases">
        <title>Draft genome sequence of Coniochaeta ligniaria NRRL30616, a lignocellulolytic fungus for bioabatement of inhibitors in plant biomass hydrolysates.</title>
        <authorList>
            <consortium name="DOE Joint Genome Institute"/>
            <person name="Jimenez D.J."/>
            <person name="Hector R.E."/>
            <person name="Riley R."/>
            <person name="Sun H."/>
            <person name="Grigoriev I.V."/>
            <person name="Van Elsas J.D."/>
            <person name="Nichols N.N."/>
        </authorList>
    </citation>
    <scope>NUCLEOTIDE SEQUENCE [LARGE SCALE GENOMIC DNA]</scope>
    <source>
        <strain evidence="2 3">NRRL 30616</strain>
    </source>
</reference>
<feature type="transmembrane region" description="Helical" evidence="1">
    <location>
        <begin position="116"/>
        <end position="137"/>
    </location>
</feature>